<comment type="function">
    <text evidence="5">Small GTPase required for proper nuclear import of RNA polymerase II (RNAPII). May act at an RNAP assembly step prior to nuclear import.</text>
</comment>
<reference evidence="6 7" key="1">
    <citation type="journal article" date="2017" name="Environ. Microbiol.">
        <title>Decay of the glycolytic pathway and adaptation to intranuclear parasitism within Enterocytozoonidae microsporidia.</title>
        <authorList>
            <person name="Wiredu Boakye D."/>
            <person name="Jaroenlak P."/>
            <person name="Prachumwat A."/>
            <person name="Williams T.A."/>
            <person name="Bateman K.S."/>
            <person name="Itsathitphaisarn O."/>
            <person name="Sritunyalucksana K."/>
            <person name="Paszkiewicz K.H."/>
            <person name="Moore K.A."/>
            <person name="Stentiford G.D."/>
            <person name="Williams B.A."/>
        </authorList>
    </citation>
    <scope>NUCLEOTIDE SEQUENCE [LARGE SCALE GENOMIC DNA]</scope>
    <source>
        <strain evidence="6 7">GB1</strain>
    </source>
</reference>
<dbReference type="GO" id="GO:0005634">
    <property type="term" value="C:nucleus"/>
    <property type="evidence" value="ECO:0007669"/>
    <property type="project" value="UniProtKB-SubCell"/>
</dbReference>
<comment type="caution">
    <text evidence="6">The sequence shown here is derived from an EMBL/GenBank/DDBJ whole genome shotgun (WGS) entry which is preliminary data.</text>
</comment>
<evidence type="ECO:0000256" key="4">
    <source>
        <dbReference type="ARBA" id="ARBA00023134"/>
    </source>
</evidence>
<keyword evidence="5" id="KW-0963">Cytoplasm</keyword>
<dbReference type="GO" id="GO:0005737">
    <property type="term" value="C:cytoplasm"/>
    <property type="evidence" value="ECO:0007669"/>
    <property type="project" value="UniProtKB-SubCell"/>
</dbReference>
<dbReference type="InterPro" id="IPR027417">
    <property type="entry name" value="P-loop_NTPase"/>
</dbReference>
<dbReference type="Pfam" id="PF03029">
    <property type="entry name" value="ATP_bind_1"/>
    <property type="match status" value="1"/>
</dbReference>
<accession>A0A1X0QED1</accession>
<name>A0A1X0QED1_9MICR</name>
<dbReference type="Gene3D" id="3.40.50.300">
    <property type="entry name" value="P-loop containing nucleotide triphosphate hydrolases"/>
    <property type="match status" value="1"/>
</dbReference>
<dbReference type="AlphaFoldDB" id="A0A1X0QED1"/>
<proteinExistence type="inferred from homology"/>
<sequence length="281" mass="32350">MTYQSIESELKSQFTKINIDGQDLKKTFVVVGMAGSGKTTFCQRLYSWIIEEKVLTTKENSDINGLIKGINLDPAVLNLKMPCHLDIRDEVNIKEVMKEYNLGPNGAINISLNLFFMNKTVEDSFVKPSEHFFTIIDTPGQIESFMWNFPGEFTFNTLNPKDTTILFVIDANQHQISYSSSLYLLMSNLIFAATFSQKYPHFKIILILNKSDMNDYTEFKKFKEDYEYALEVLQNRPIENVSYIGNMATYFEEFYSNIESVELSSLTGEGKDDLLRILKIK</sequence>
<evidence type="ECO:0000256" key="1">
    <source>
        <dbReference type="ARBA" id="ARBA00005290"/>
    </source>
</evidence>
<evidence type="ECO:0000256" key="3">
    <source>
        <dbReference type="ARBA" id="ARBA00022801"/>
    </source>
</evidence>
<protein>
    <recommendedName>
        <fullName evidence="5">GPN-loop GTPase</fullName>
        <ecNumber evidence="5">3.6.5.-</ecNumber>
    </recommendedName>
</protein>
<dbReference type="EC" id="3.6.5.-" evidence="5"/>
<evidence type="ECO:0000256" key="2">
    <source>
        <dbReference type="ARBA" id="ARBA00022741"/>
    </source>
</evidence>
<dbReference type="InterPro" id="IPR004130">
    <property type="entry name" value="Gpn"/>
</dbReference>
<dbReference type="VEuPathDB" id="MicrosporidiaDB:A0H76_2745"/>
<comment type="subcellular location">
    <subcellularLocation>
        <location evidence="5">Cytoplasm</location>
    </subcellularLocation>
    <subcellularLocation>
        <location evidence="5">Nucleus</location>
    </subcellularLocation>
</comment>
<evidence type="ECO:0000256" key="5">
    <source>
        <dbReference type="RuleBase" id="RU365059"/>
    </source>
</evidence>
<organism evidence="6 7">
    <name type="scientific">Hepatospora eriocheir</name>
    <dbReference type="NCBI Taxonomy" id="1081669"/>
    <lineage>
        <taxon>Eukaryota</taxon>
        <taxon>Fungi</taxon>
        <taxon>Fungi incertae sedis</taxon>
        <taxon>Microsporidia</taxon>
        <taxon>Hepatosporidae</taxon>
        <taxon>Hepatospora</taxon>
    </lineage>
</organism>
<dbReference type="PANTHER" id="PTHR21231:SF8">
    <property type="entry name" value="GPN-LOOP GTPASE 1"/>
    <property type="match status" value="1"/>
</dbReference>
<dbReference type="Proteomes" id="UP000192356">
    <property type="component" value="Unassembled WGS sequence"/>
</dbReference>
<keyword evidence="4 5" id="KW-0342">GTP-binding</keyword>
<dbReference type="OrthoDB" id="243313at2759"/>
<keyword evidence="3 5" id="KW-0378">Hydrolase</keyword>
<gene>
    <name evidence="6" type="primary">GPN1</name>
    <name evidence="6" type="ORF">HERIO_123</name>
</gene>
<keyword evidence="2 5" id="KW-0547">Nucleotide-binding</keyword>
<dbReference type="EMBL" id="LVKB01000003">
    <property type="protein sequence ID" value="ORD98024.1"/>
    <property type="molecule type" value="Genomic_DNA"/>
</dbReference>
<evidence type="ECO:0000313" key="6">
    <source>
        <dbReference type="EMBL" id="ORD98024.1"/>
    </source>
</evidence>
<dbReference type="SUPFAM" id="SSF52540">
    <property type="entry name" value="P-loop containing nucleoside triphosphate hydrolases"/>
    <property type="match status" value="1"/>
</dbReference>
<dbReference type="GO" id="GO:0005525">
    <property type="term" value="F:GTP binding"/>
    <property type="evidence" value="ECO:0007669"/>
    <property type="project" value="UniProtKB-KW"/>
</dbReference>
<comment type="subunit">
    <text evidence="5">Binds to RNA polymerase II.</text>
</comment>
<dbReference type="VEuPathDB" id="MicrosporidiaDB:HERIO_123"/>
<evidence type="ECO:0000313" key="7">
    <source>
        <dbReference type="Proteomes" id="UP000192356"/>
    </source>
</evidence>
<comment type="similarity">
    <text evidence="1 5">Belongs to the GPN-loop GTPase family.</text>
</comment>
<dbReference type="PANTHER" id="PTHR21231">
    <property type="entry name" value="XPA-BINDING PROTEIN 1-RELATED"/>
    <property type="match status" value="1"/>
</dbReference>
<keyword evidence="7" id="KW-1185">Reference proteome</keyword>
<dbReference type="GO" id="GO:0003924">
    <property type="term" value="F:GTPase activity"/>
    <property type="evidence" value="ECO:0007669"/>
    <property type="project" value="TreeGrafter"/>
</dbReference>